<evidence type="ECO:0000256" key="4">
    <source>
        <dbReference type="ARBA" id="ARBA00022827"/>
    </source>
</evidence>
<name>A0A6A4H3H1_9AGAR</name>
<feature type="binding site" evidence="6">
    <location>
        <position position="322"/>
    </location>
    <ligand>
        <name>D-dopa</name>
        <dbReference type="ChEBI" id="CHEBI:149689"/>
    </ligand>
</feature>
<dbReference type="PIRSF" id="PIRSF000189">
    <property type="entry name" value="D-aa_oxidase"/>
    <property type="match status" value="1"/>
</dbReference>
<dbReference type="InterPro" id="IPR023209">
    <property type="entry name" value="DAO"/>
</dbReference>
<comment type="similarity">
    <text evidence="2">Belongs to the DAMOX/DASOX family.</text>
</comment>
<feature type="domain" description="FAD dependent oxidoreductase" evidence="7">
    <location>
        <begin position="26"/>
        <end position="369"/>
    </location>
</feature>
<keyword evidence="4 6" id="KW-0274">FAD</keyword>
<dbReference type="Proteomes" id="UP000799118">
    <property type="component" value="Unassembled WGS sequence"/>
</dbReference>
<organism evidence="8 9">
    <name type="scientific">Gymnopus androsaceus JB14</name>
    <dbReference type="NCBI Taxonomy" id="1447944"/>
    <lineage>
        <taxon>Eukaryota</taxon>
        <taxon>Fungi</taxon>
        <taxon>Dikarya</taxon>
        <taxon>Basidiomycota</taxon>
        <taxon>Agaricomycotina</taxon>
        <taxon>Agaricomycetes</taxon>
        <taxon>Agaricomycetidae</taxon>
        <taxon>Agaricales</taxon>
        <taxon>Marasmiineae</taxon>
        <taxon>Omphalotaceae</taxon>
        <taxon>Gymnopus</taxon>
    </lineage>
</organism>
<dbReference type="GO" id="GO:0003884">
    <property type="term" value="F:D-amino-acid oxidase activity"/>
    <property type="evidence" value="ECO:0007669"/>
    <property type="project" value="InterPro"/>
</dbReference>
<dbReference type="AlphaFoldDB" id="A0A6A4H3H1"/>
<evidence type="ECO:0000256" key="6">
    <source>
        <dbReference type="PIRSR" id="PIRSR000189-1"/>
    </source>
</evidence>
<evidence type="ECO:0000256" key="3">
    <source>
        <dbReference type="ARBA" id="ARBA00022630"/>
    </source>
</evidence>
<dbReference type="PROSITE" id="PS00677">
    <property type="entry name" value="DAO"/>
    <property type="match status" value="1"/>
</dbReference>
<dbReference type="SUPFAM" id="SSF51971">
    <property type="entry name" value="Nucleotide-binding domain"/>
    <property type="match status" value="1"/>
</dbReference>
<evidence type="ECO:0000313" key="9">
    <source>
        <dbReference type="Proteomes" id="UP000799118"/>
    </source>
</evidence>
<keyword evidence="5" id="KW-0560">Oxidoreductase</keyword>
<dbReference type="PANTHER" id="PTHR11530">
    <property type="entry name" value="D-AMINO ACID OXIDASE"/>
    <property type="match status" value="1"/>
</dbReference>
<dbReference type="PANTHER" id="PTHR11530:SF11">
    <property type="entry name" value="D-ASPARTATE OXIDASE"/>
    <property type="match status" value="1"/>
</dbReference>
<dbReference type="Pfam" id="PF01266">
    <property type="entry name" value="DAO"/>
    <property type="match status" value="1"/>
</dbReference>
<keyword evidence="9" id="KW-1185">Reference proteome</keyword>
<sequence length="375" mass="41316">MAMDIESAMGPSIVIGYSHPKDQPFLVCGFGVIGLTTSIRLVQRGHSVVAVAEHLPGDPLTAIYASSAAGAHHVSFAADDDLRQQAVDQRTFEVMWKEEHTEGEASALMKLRQVEYYGLEGQKHIKFFEGMPDFHVHSQEELKPYAKHAVSFTTLTMDTSAYLAKLVKIFLSLGGTIHRARITSLQDATRFVLPQTPRAIVNCTGLGSRELLDVMDDKLYPIRGQVVVLNAPWVKEGCTNQVGDGGKRTYIIPRSSGEVIIGGTRDVDDWNPDPIPETSLDIKRRALEIFPELVPPHIRMESQKPSPEDLSSIVVREVVGFRPARKGGMRLERGKNIEVNQTSIPVVHNYGHSGAGWQSSWGCAETVVKLVGDLE</sequence>
<evidence type="ECO:0000259" key="7">
    <source>
        <dbReference type="Pfam" id="PF01266"/>
    </source>
</evidence>
<dbReference type="GO" id="GO:0019478">
    <property type="term" value="P:D-amino acid catabolic process"/>
    <property type="evidence" value="ECO:0007669"/>
    <property type="project" value="TreeGrafter"/>
</dbReference>
<comment type="cofactor">
    <cofactor evidence="1 6">
        <name>FAD</name>
        <dbReference type="ChEBI" id="CHEBI:57692"/>
    </cofactor>
</comment>
<dbReference type="EMBL" id="ML769591">
    <property type="protein sequence ID" value="KAE9392611.1"/>
    <property type="molecule type" value="Genomic_DNA"/>
</dbReference>
<gene>
    <name evidence="8" type="ORF">BT96DRAFT_1000163</name>
</gene>
<dbReference type="Gene3D" id="3.40.50.720">
    <property type="entry name" value="NAD(P)-binding Rossmann-like Domain"/>
    <property type="match status" value="1"/>
</dbReference>
<dbReference type="GO" id="GO:0071949">
    <property type="term" value="F:FAD binding"/>
    <property type="evidence" value="ECO:0007669"/>
    <property type="project" value="InterPro"/>
</dbReference>
<evidence type="ECO:0000256" key="5">
    <source>
        <dbReference type="ARBA" id="ARBA00023002"/>
    </source>
</evidence>
<proteinExistence type="inferred from homology"/>
<dbReference type="OrthoDB" id="2015447at2759"/>
<dbReference type="Gene3D" id="3.30.9.10">
    <property type="entry name" value="D-Amino Acid Oxidase, subunit A, domain 2"/>
    <property type="match status" value="1"/>
</dbReference>
<dbReference type="GO" id="GO:0005737">
    <property type="term" value="C:cytoplasm"/>
    <property type="evidence" value="ECO:0007669"/>
    <property type="project" value="TreeGrafter"/>
</dbReference>
<dbReference type="SUPFAM" id="SSF54373">
    <property type="entry name" value="FAD-linked reductases, C-terminal domain"/>
    <property type="match status" value="1"/>
</dbReference>
<evidence type="ECO:0000256" key="2">
    <source>
        <dbReference type="ARBA" id="ARBA00006730"/>
    </source>
</evidence>
<dbReference type="InterPro" id="IPR006181">
    <property type="entry name" value="D-amino_acid_oxidase_CS"/>
</dbReference>
<reference evidence="8" key="1">
    <citation type="journal article" date="2019" name="Environ. Microbiol.">
        <title>Fungal ecological strategies reflected in gene transcription - a case study of two litter decomposers.</title>
        <authorList>
            <person name="Barbi F."/>
            <person name="Kohler A."/>
            <person name="Barry K."/>
            <person name="Baskaran P."/>
            <person name="Daum C."/>
            <person name="Fauchery L."/>
            <person name="Ihrmark K."/>
            <person name="Kuo A."/>
            <person name="LaButti K."/>
            <person name="Lipzen A."/>
            <person name="Morin E."/>
            <person name="Grigoriev I.V."/>
            <person name="Henrissat B."/>
            <person name="Lindahl B."/>
            <person name="Martin F."/>
        </authorList>
    </citation>
    <scope>NUCLEOTIDE SEQUENCE</scope>
    <source>
        <strain evidence="8">JB14</strain>
    </source>
</reference>
<keyword evidence="3" id="KW-0285">Flavoprotein</keyword>
<protein>
    <submittedName>
        <fullName evidence="8">FAD dependent oxidoreductase</fullName>
    </submittedName>
</protein>
<accession>A0A6A4H3H1</accession>
<feature type="binding site" evidence="6">
    <location>
        <position position="204"/>
    </location>
    <ligand>
        <name>FAD</name>
        <dbReference type="ChEBI" id="CHEBI:57692"/>
    </ligand>
</feature>
<evidence type="ECO:0000313" key="8">
    <source>
        <dbReference type="EMBL" id="KAE9392611.1"/>
    </source>
</evidence>
<feature type="binding site" evidence="6">
    <location>
        <position position="250"/>
    </location>
    <ligand>
        <name>D-dopa</name>
        <dbReference type="ChEBI" id="CHEBI:149689"/>
    </ligand>
</feature>
<feature type="binding site" evidence="6">
    <location>
        <position position="354"/>
    </location>
    <ligand>
        <name>D-dopa</name>
        <dbReference type="ChEBI" id="CHEBI:149689"/>
    </ligand>
</feature>
<dbReference type="InterPro" id="IPR006076">
    <property type="entry name" value="FAD-dep_OxRdtase"/>
</dbReference>
<evidence type="ECO:0000256" key="1">
    <source>
        <dbReference type="ARBA" id="ARBA00001974"/>
    </source>
</evidence>